<dbReference type="OrthoDB" id="5452509at2"/>
<gene>
    <name evidence="3" type="ORF">DSCW_14010</name>
</gene>
<dbReference type="AlphaFoldDB" id="A0A5K7Z6A8"/>
<feature type="domain" description="Solute-binding protein family 3/N-terminal" evidence="2">
    <location>
        <begin position="41"/>
        <end position="257"/>
    </location>
</feature>
<proteinExistence type="predicted"/>
<organism evidence="3 4">
    <name type="scientific">Desulfosarcina widdelii</name>
    <dbReference type="NCBI Taxonomy" id="947919"/>
    <lineage>
        <taxon>Bacteria</taxon>
        <taxon>Pseudomonadati</taxon>
        <taxon>Thermodesulfobacteriota</taxon>
        <taxon>Desulfobacteria</taxon>
        <taxon>Desulfobacterales</taxon>
        <taxon>Desulfosarcinaceae</taxon>
        <taxon>Desulfosarcina</taxon>
    </lineage>
</organism>
<name>A0A5K7Z6A8_9BACT</name>
<dbReference type="SUPFAM" id="SSF53850">
    <property type="entry name" value="Periplasmic binding protein-like II"/>
    <property type="match status" value="1"/>
</dbReference>
<keyword evidence="4" id="KW-1185">Reference proteome</keyword>
<sequence length="259" mass="29926">MKKIFFVSIFFFLISAVFISSAFSEQRRVKVAATEWQPYMSEELPNYGIIPRITKAVFSNAGYEIDFAFYPWPRLIRMTEKGDVDAAIGVSYKKERTEFFRYPDETLFVDRKVILYNKKMEVIQTFTGNLEELCPDTVGVMLGSYLQGLLKKVGCLKVEATPSVAKNFRKLVVGRYKYLLASETTIKLILTDGYFNGNDLNTVGIYDKPVDMDKNYAVFSKRAMENKPYLSKVFHAFDKSLQEMKKDGRYRKLLGEYGF</sequence>
<dbReference type="Pfam" id="PF00497">
    <property type="entry name" value="SBP_bac_3"/>
    <property type="match status" value="1"/>
</dbReference>
<evidence type="ECO:0000313" key="3">
    <source>
        <dbReference type="EMBL" id="BBO73984.1"/>
    </source>
</evidence>
<dbReference type="RefSeq" id="WP_155303048.1">
    <property type="nucleotide sequence ID" value="NZ_AP021875.1"/>
</dbReference>
<dbReference type="PANTHER" id="PTHR35936:SF25">
    <property type="entry name" value="ABC TRANSPORTER SUBSTRATE-BINDING PROTEIN"/>
    <property type="match status" value="1"/>
</dbReference>
<evidence type="ECO:0000313" key="4">
    <source>
        <dbReference type="Proteomes" id="UP000427769"/>
    </source>
</evidence>
<dbReference type="PANTHER" id="PTHR35936">
    <property type="entry name" value="MEMBRANE-BOUND LYTIC MUREIN TRANSGLYCOSYLASE F"/>
    <property type="match status" value="1"/>
</dbReference>
<evidence type="ECO:0000256" key="1">
    <source>
        <dbReference type="ARBA" id="ARBA00022729"/>
    </source>
</evidence>
<dbReference type="EMBL" id="AP021875">
    <property type="protein sequence ID" value="BBO73984.1"/>
    <property type="molecule type" value="Genomic_DNA"/>
</dbReference>
<dbReference type="KEGG" id="dwd:DSCW_14010"/>
<reference evidence="3 4" key="1">
    <citation type="submission" date="2019-11" db="EMBL/GenBank/DDBJ databases">
        <title>Comparative genomics of hydrocarbon-degrading Desulfosarcina strains.</title>
        <authorList>
            <person name="Watanabe M."/>
            <person name="Kojima H."/>
            <person name="Fukui M."/>
        </authorList>
    </citation>
    <scope>NUCLEOTIDE SEQUENCE [LARGE SCALE GENOMIC DNA]</scope>
    <source>
        <strain evidence="3 4">PP31</strain>
    </source>
</reference>
<accession>A0A5K7Z6A8</accession>
<dbReference type="Proteomes" id="UP000427769">
    <property type="component" value="Chromosome"/>
</dbReference>
<dbReference type="Gene3D" id="3.40.190.10">
    <property type="entry name" value="Periplasmic binding protein-like II"/>
    <property type="match status" value="2"/>
</dbReference>
<evidence type="ECO:0000259" key="2">
    <source>
        <dbReference type="Pfam" id="PF00497"/>
    </source>
</evidence>
<keyword evidence="1" id="KW-0732">Signal</keyword>
<protein>
    <submittedName>
        <fullName evidence="3">ABC transporter substrate-binding protein</fullName>
    </submittedName>
</protein>
<dbReference type="InterPro" id="IPR001638">
    <property type="entry name" value="Solute-binding_3/MltF_N"/>
</dbReference>